<dbReference type="Proteomes" id="UP000521872">
    <property type="component" value="Unassembled WGS sequence"/>
</dbReference>
<keyword evidence="2" id="KW-1185">Reference proteome</keyword>
<evidence type="ECO:0000313" key="2">
    <source>
        <dbReference type="Proteomes" id="UP000521872"/>
    </source>
</evidence>
<evidence type="ECO:0000313" key="1">
    <source>
        <dbReference type="EMBL" id="KAF4609852.1"/>
    </source>
</evidence>
<name>A0A8H4VHW5_9AGAR</name>
<organism evidence="1 2">
    <name type="scientific">Agrocybe pediades</name>
    <dbReference type="NCBI Taxonomy" id="84607"/>
    <lineage>
        <taxon>Eukaryota</taxon>
        <taxon>Fungi</taxon>
        <taxon>Dikarya</taxon>
        <taxon>Basidiomycota</taxon>
        <taxon>Agaricomycotina</taxon>
        <taxon>Agaricomycetes</taxon>
        <taxon>Agaricomycetidae</taxon>
        <taxon>Agaricales</taxon>
        <taxon>Agaricineae</taxon>
        <taxon>Strophariaceae</taxon>
        <taxon>Agrocybe</taxon>
    </lineage>
</organism>
<dbReference type="EMBL" id="JAACJL010000059">
    <property type="protein sequence ID" value="KAF4609852.1"/>
    <property type="molecule type" value="Genomic_DNA"/>
</dbReference>
<protein>
    <submittedName>
        <fullName evidence="1">Uncharacterized protein</fullName>
    </submittedName>
</protein>
<comment type="caution">
    <text evidence="1">The sequence shown here is derived from an EMBL/GenBank/DDBJ whole genome shotgun (WGS) entry which is preliminary data.</text>
</comment>
<sequence length="715" mass="80740">MRLKSVYEKCLPIIQLSKPLETKWEKMKRTMRLWRDQQELEMSVHNLRDQAKKCRRRFKMRTQLGTVAAVIELKTVVVKARHMGHDRPQIGSENSELNLRGFVGPASSHLSTLPPEVVLSEDVVYKLHVRIHIRKLDSVFKALASRQVYPIEEPDRLHSSSMELVLAMQPFRPESVDHLQGDIMINIIRTQQELNAHNDGVSIQRGALAAKSISVALDQLGMYEEAITLGHWTVDLYKTLTSQSNRQDAYAPRLSLALFNLSMEFDHFDDRVQSRTLISECLAVLRSCTPTFGVEILMADAFSYSAYSCGLGLNHLDTLPKLQDAVARFARLLSGAHHHGVQDTFASSVSLQGHDIYMEPQDLNLYHYAEALRRLCLCLCVAGSYREALGPGLKALELFRVLASRYRRHHMIRKDIAYLCLALCEERSNLAFLPAQAFAYAEESIQNWEIASSTTAIDSDDLIDSFMKKTEILIDLERFNDAFKAFQNAAGVTRSMDTYQWTHLETLQEVSSRFYSIGKYYLAEQTSKVVVDLCRQYVRRLPSQQNSFVLVVLKHTRNCKAANHLSEGAAHMREVLDSAESQNVLNDIVLASNYLRCYSWIAYLLIEQGLPDDAPVQCEKAIRMFSPPTSKQTACDILDAITSKMRSLLALGRLFLALGVAGEGQSFAALHGLQETTEYAFLCYHISLMHRRAGESLAINLNLSESLGFGGQLLP</sequence>
<proteinExistence type="predicted"/>
<gene>
    <name evidence="1" type="ORF">D9613_010432</name>
</gene>
<dbReference type="SUPFAM" id="SSF48452">
    <property type="entry name" value="TPR-like"/>
    <property type="match status" value="1"/>
</dbReference>
<dbReference type="InterPro" id="IPR011990">
    <property type="entry name" value="TPR-like_helical_dom_sf"/>
</dbReference>
<accession>A0A8H4VHW5</accession>
<reference evidence="1 2" key="1">
    <citation type="submission" date="2019-12" db="EMBL/GenBank/DDBJ databases">
        <authorList>
            <person name="Floudas D."/>
            <person name="Bentzer J."/>
            <person name="Ahren D."/>
            <person name="Johansson T."/>
            <person name="Persson P."/>
            <person name="Tunlid A."/>
        </authorList>
    </citation>
    <scope>NUCLEOTIDE SEQUENCE [LARGE SCALE GENOMIC DNA]</scope>
    <source>
        <strain evidence="1 2">CBS 102.39</strain>
    </source>
</reference>
<dbReference type="Gene3D" id="1.25.40.10">
    <property type="entry name" value="Tetratricopeptide repeat domain"/>
    <property type="match status" value="1"/>
</dbReference>
<dbReference type="AlphaFoldDB" id="A0A8H4VHW5"/>